<protein>
    <submittedName>
        <fullName evidence="1">Glycosyltransferase</fullName>
    </submittedName>
</protein>
<evidence type="ECO:0000313" key="1">
    <source>
        <dbReference type="EMBL" id="MEE6259847.1"/>
    </source>
</evidence>
<accession>A0ABU7RTM4</accession>
<comment type="caution">
    <text evidence="1">The sequence shown here is derived from an EMBL/GenBank/DDBJ whole genome shotgun (WGS) entry which is preliminary data.</text>
</comment>
<dbReference type="Proteomes" id="UP001332243">
    <property type="component" value="Unassembled WGS sequence"/>
</dbReference>
<proteinExistence type="predicted"/>
<keyword evidence="2" id="KW-1185">Reference proteome</keyword>
<evidence type="ECO:0000313" key="2">
    <source>
        <dbReference type="Proteomes" id="UP001332243"/>
    </source>
</evidence>
<dbReference type="RefSeq" id="WP_331214965.1">
    <property type="nucleotide sequence ID" value="NZ_JAZGQK010000012.1"/>
</dbReference>
<organism evidence="1 2">
    <name type="scientific">Plantactinospora sonchi</name>
    <dbReference type="NCBI Taxonomy" id="1544735"/>
    <lineage>
        <taxon>Bacteria</taxon>
        <taxon>Bacillati</taxon>
        <taxon>Actinomycetota</taxon>
        <taxon>Actinomycetes</taxon>
        <taxon>Micromonosporales</taxon>
        <taxon>Micromonosporaceae</taxon>
        <taxon>Plantactinospora</taxon>
    </lineage>
</organism>
<dbReference type="Gene3D" id="3.90.550.10">
    <property type="entry name" value="Spore Coat Polysaccharide Biosynthesis Protein SpsA, Chain A"/>
    <property type="match status" value="1"/>
</dbReference>
<reference evidence="1 2" key="1">
    <citation type="submission" date="2024-01" db="EMBL/GenBank/DDBJ databases">
        <title>Genome insights into Plantactinospora sonchi sp. nov.</title>
        <authorList>
            <person name="Wang L."/>
        </authorList>
    </citation>
    <scope>NUCLEOTIDE SEQUENCE [LARGE SCALE GENOMIC DNA]</scope>
    <source>
        <strain evidence="1 2">NEAU-QY2</strain>
    </source>
</reference>
<sequence length="291" mass="32172">MLAVGLCVDQRYLLPSLVTLVSLAEATPGNDRAAIAVRVITTDLSRADVTALAAAVRWLGFASFEARRETPAAHWRVVEGGYISAATYLRFHFDQRFLDRPYLVYLDSDTLVLGDITAPLNGLAEPRIGLVRDLFNHTVGQGPALPGAAERWPPFRGRPYFNAGVMWCHTRLLARLRSDAAAIMSRAGRHIHFNDQDALNLAVLHRDNAQPLGAEFNTFETDRYRETGDWIVSVIRLRPPPTSPALLHFVGSDKPWLPSCPPTPAVRLYRRYLARAAALLRATPSLSARGA</sequence>
<gene>
    <name evidence="1" type="ORF">V1633_15265</name>
</gene>
<dbReference type="EMBL" id="JAZGQK010000012">
    <property type="protein sequence ID" value="MEE6259847.1"/>
    <property type="molecule type" value="Genomic_DNA"/>
</dbReference>
<dbReference type="SUPFAM" id="SSF53448">
    <property type="entry name" value="Nucleotide-diphospho-sugar transferases"/>
    <property type="match status" value="1"/>
</dbReference>
<dbReference type="InterPro" id="IPR002495">
    <property type="entry name" value="Glyco_trans_8"/>
</dbReference>
<dbReference type="InterPro" id="IPR029044">
    <property type="entry name" value="Nucleotide-diphossugar_trans"/>
</dbReference>
<name>A0ABU7RTM4_9ACTN</name>
<dbReference type="Pfam" id="PF01501">
    <property type="entry name" value="Glyco_transf_8"/>
    <property type="match status" value="1"/>
</dbReference>